<proteinExistence type="predicted"/>
<dbReference type="GO" id="GO:0046917">
    <property type="term" value="F:triphosphoribosyl-dephospho-CoA synthase activity"/>
    <property type="evidence" value="ECO:0007669"/>
    <property type="project" value="InterPro"/>
</dbReference>
<dbReference type="PANTHER" id="PTHR42280">
    <property type="entry name" value="CITG FAMILY PROTEIN"/>
    <property type="match status" value="1"/>
</dbReference>
<keyword evidence="2" id="KW-1185">Reference proteome</keyword>
<organism evidence="1 2">
    <name type="scientific">Posidoniimonas corsicana</name>
    <dbReference type="NCBI Taxonomy" id="1938618"/>
    <lineage>
        <taxon>Bacteria</taxon>
        <taxon>Pseudomonadati</taxon>
        <taxon>Planctomycetota</taxon>
        <taxon>Planctomycetia</taxon>
        <taxon>Pirellulales</taxon>
        <taxon>Lacipirellulaceae</taxon>
        <taxon>Posidoniimonas</taxon>
    </lineage>
</organism>
<dbReference type="PANTHER" id="PTHR42280:SF1">
    <property type="entry name" value="CITG FAMILY PROTEIN"/>
    <property type="match status" value="1"/>
</dbReference>
<dbReference type="RefSeq" id="WP_197531429.1">
    <property type="nucleotide sequence ID" value="NZ_SIHJ01000001.1"/>
</dbReference>
<comment type="caution">
    <text evidence="1">The sequence shown here is derived from an EMBL/GenBank/DDBJ whole genome shotgun (WGS) entry which is preliminary data.</text>
</comment>
<gene>
    <name evidence="1" type="ORF">KOR34_30320</name>
</gene>
<accession>A0A5C5VHG3</accession>
<dbReference type="Gene3D" id="1.10.4200.10">
    <property type="entry name" value="Triphosphoribosyl-dephospho-CoA protein"/>
    <property type="match status" value="1"/>
</dbReference>
<evidence type="ECO:0000313" key="2">
    <source>
        <dbReference type="Proteomes" id="UP000316714"/>
    </source>
</evidence>
<dbReference type="AlphaFoldDB" id="A0A5C5VHG3"/>
<dbReference type="Pfam" id="PF01874">
    <property type="entry name" value="CitG"/>
    <property type="match status" value="1"/>
</dbReference>
<dbReference type="GO" id="GO:0005524">
    <property type="term" value="F:ATP binding"/>
    <property type="evidence" value="ECO:0007669"/>
    <property type="project" value="InterPro"/>
</dbReference>
<sequence length="294" mass="30980">MSDSGHRRPLGAAGYVTLACLWEATAAKPGNVYRGADFGDMTYADFVTSAAAIGPVFECATDQSVGRLALEAVQAMRSAAGINTHLGTILLLAPLAKAASCPGELFENASVVVAATSVEDAQLAFESIRLAAPSGLGETSEADVSQQPKVTLHHAMSLAAERDLVARQYDNGFQEVRAIAAHIERLAASGRPMANAIVDAHVHQMAACPDSLIERKCGSKVAQESAARAARVLAARDAGSESYGQALADLDFWLRADGHRRNPGTTADLIGAALFCLLTQDRLCWPIRFYGDPT</sequence>
<dbReference type="PROSITE" id="PS51257">
    <property type="entry name" value="PROKAR_LIPOPROTEIN"/>
    <property type="match status" value="1"/>
</dbReference>
<dbReference type="InterPro" id="IPR002736">
    <property type="entry name" value="CitG"/>
</dbReference>
<dbReference type="Proteomes" id="UP000316714">
    <property type="component" value="Unassembled WGS sequence"/>
</dbReference>
<evidence type="ECO:0000313" key="1">
    <source>
        <dbReference type="EMBL" id="TWT38064.1"/>
    </source>
</evidence>
<protein>
    <submittedName>
        <fullName evidence="1">Triphosphoribosyl-dephospho-CoA synthase</fullName>
    </submittedName>
</protein>
<dbReference type="EMBL" id="SIHJ01000001">
    <property type="protein sequence ID" value="TWT38064.1"/>
    <property type="molecule type" value="Genomic_DNA"/>
</dbReference>
<reference evidence="1 2" key="1">
    <citation type="submission" date="2019-02" db="EMBL/GenBank/DDBJ databases">
        <title>Deep-cultivation of Planctomycetes and their phenomic and genomic characterization uncovers novel biology.</title>
        <authorList>
            <person name="Wiegand S."/>
            <person name="Jogler M."/>
            <person name="Boedeker C."/>
            <person name="Pinto D."/>
            <person name="Vollmers J."/>
            <person name="Rivas-Marin E."/>
            <person name="Kohn T."/>
            <person name="Peeters S.H."/>
            <person name="Heuer A."/>
            <person name="Rast P."/>
            <person name="Oberbeckmann S."/>
            <person name="Bunk B."/>
            <person name="Jeske O."/>
            <person name="Meyerdierks A."/>
            <person name="Storesund J.E."/>
            <person name="Kallscheuer N."/>
            <person name="Luecker S."/>
            <person name="Lage O.M."/>
            <person name="Pohl T."/>
            <person name="Merkel B.J."/>
            <person name="Hornburger P."/>
            <person name="Mueller R.-W."/>
            <person name="Bruemmer F."/>
            <person name="Labrenz M."/>
            <person name="Spormann A.M."/>
            <person name="Op Den Camp H."/>
            <person name="Overmann J."/>
            <person name="Amann R."/>
            <person name="Jetten M.S.M."/>
            <person name="Mascher T."/>
            <person name="Medema M.H."/>
            <person name="Devos D.P."/>
            <person name="Kaster A.-K."/>
            <person name="Ovreas L."/>
            <person name="Rohde M."/>
            <person name="Galperin M.Y."/>
            <person name="Jogler C."/>
        </authorList>
    </citation>
    <scope>NUCLEOTIDE SEQUENCE [LARGE SCALE GENOMIC DNA]</scope>
    <source>
        <strain evidence="1 2">KOR34</strain>
    </source>
</reference>
<name>A0A5C5VHG3_9BACT</name>